<feature type="non-terminal residue" evidence="2">
    <location>
        <position position="1"/>
    </location>
</feature>
<dbReference type="OrthoDB" id="3796163at2759"/>
<reference evidence="2 3" key="1">
    <citation type="journal article" date="2013" name="PLoS Genet.">
        <title>Comparative genome structure, secondary metabolite, and effector coding capacity across Cochliobolus pathogens.</title>
        <authorList>
            <person name="Condon B.J."/>
            <person name="Leng Y."/>
            <person name="Wu D."/>
            <person name="Bushley K.E."/>
            <person name="Ohm R.A."/>
            <person name="Otillar R."/>
            <person name="Martin J."/>
            <person name="Schackwitz W."/>
            <person name="Grimwood J."/>
            <person name="MohdZainudin N."/>
            <person name="Xue C."/>
            <person name="Wang R."/>
            <person name="Manning V.A."/>
            <person name="Dhillon B."/>
            <person name="Tu Z.J."/>
            <person name="Steffenson B.J."/>
            <person name="Salamov A."/>
            <person name="Sun H."/>
            <person name="Lowry S."/>
            <person name="LaButti K."/>
            <person name="Han J."/>
            <person name="Copeland A."/>
            <person name="Lindquist E."/>
            <person name="Barry K."/>
            <person name="Schmutz J."/>
            <person name="Baker S.E."/>
            <person name="Ciuffetti L.M."/>
            <person name="Grigoriev I.V."/>
            <person name="Zhong S."/>
            <person name="Turgeon B.G."/>
        </authorList>
    </citation>
    <scope>NUCLEOTIDE SEQUENCE [LARGE SCALE GENOMIC DNA]</scope>
    <source>
        <strain evidence="2 3">FI3</strain>
    </source>
</reference>
<dbReference type="EMBL" id="KI968746">
    <property type="protein sequence ID" value="EUN25834.1"/>
    <property type="molecule type" value="Genomic_DNA"/>
</dbReference>
<evidence type="ECO:0000313" key="3">
    <source>
        <dbReference type="Proteomes" id="UP000054337"/>
    </source>
</evidence>
<dbReference type="Proteomes" id="UP000054337">
    <property type="component" value="Unassembled WGS sequence"/>
</dbReference>
<keyword evidence="3" id="KW-1185">Reference proteome</keyword>
<organism evidence="2 3">
    <name type="scientific">Bipolaris victoriae (strain FI3)</name>
    <name type="common">Victoria blight of oats agent</name>
    <name type="synonym">Cochliobolus victoriae</name>
    <dbReference type="NCBI Taxonomy" id="930091"/>
    <lineage>
        <taxon>Eukaryota</taxon>
        <taxon>Fungi</taxon>
        <taxon>Dikarya</taxon>
        <taxon>Ascomycota</taxon>
        <taxon>Pezizomycotina</taxon>
        <taxon>Dothideomycetes</taxon>
        <taxon>Pleosporomycetidae</taxon>
        <taxon>Pleosporales</taxon>
        <taxon>Pleosporineae</taxon>
        <taxon>Pleosporaceae</taxon>
        <taxon>Bipolaris</taxon>
    </lineage>
</organism>
<feature type="region of interest" description="Disordered" evidence="1">
    <location>
        <begin position="47"/>
        <end position="70"/>
    </location>
</feature>
<name>W7EFS6_BIPV3</name>
<evidence type="ECO:0000256" key="1">
    <source>
        <dbReference type="SAM" id="MobiDB-lite"/>
    </source>
</evidence>
<dbReference type="RefSeq" id="XP_014555420.1">
    <property type="nucleotide sequence ID" value="XM_014699934.1"/>
</dbReference>
<gene>
    <name evidence="2" type="ORF">COCVIDRAFT_102339</name>
</gene>
<dbReference type="HOGENOM" id="CLU_2764660_0_0_1"/>
<evidence type="ECO:0000313" key="2">
    <source>
        <dbReference type="EMBL" id="EUN25834.1"/>
    </source>
</evidence>
<dbReference type="GeneID" id="26248369"/>
<dbReference type="AlphaFoldDB" id="W7EFS6"/>
<protein>
    <submittedName>
        <fullName evidence="2">Uncharacterized protein</fullName>
    </submittedName>
</protein>
<sequence length="70" mass="7742">TEATHEKWRLVAESSKPYFSISHALEEFSKDLERQMEDMTAMLSLGEEGACAGKDGDGEGSDYGSGKRKR</sequence>
<proteinExistence type="predicted"/>
<accession>W7EFS6</accession>